<feature type="region of interest" description="Disordered" evidence="3">
    <location>
        <begin position="373"/>
        <end position="396"/>
    </location>
</feature>
<gene>
    <name evidence="5" type="ORF">OIDMADRAFT_146946</name>
</gene>
<keyword evidence="1" id="KW-0732">Signal</keyword>
<evidence type="ECO:0000256" key="1">
    <source>
        <dbReference type="ARBA" id="ARBA00022729"/>
    </source>
</evidence>
<dbReference type="OrthoDB" id="408373at2759"/>
<dbReference type="STRING" id="913774.A0A0C3D8T9"/>
<dbReference type="AlphaFoldDB" id="A0A0C3D8T9"/>
<dbReference type="InterPro" id="IPR041132">
    <property type="entry name" value="DUF5624"/>
</dbReference>
<reference evidence="5 6" key="1">
    <citation type="submission" date="2014-04" db="EMBL/GenBank/DDBJ databases">
        <authorList>
            <consortium name="DOE Joint Genome Institute"/>
            <person name="Kuo A."/>
            <person name="Martino E."/>
            <person name="Perotto S."/>
            <person name="Kohler A."/>
            <person name="Nagy L.G."/>
            <person name="Floudas D."/>
            <person name="Copeland A."/>
            <person name="Barry K.W."/>
            <person name="Cichocki N."/>
            <person name="Veneault-Fourrey C."/>
            <person name="LaButti K."/>
            <person name="Lindquist E.A."/>
            <person name="Lipzen A."/>
            <person name="Lundell T."/>
            <person name="Morin E."/>
            <person name="Murat C."/>
            <person name="Sun H."/>
            <person name="Tunlid A."/>
            <person name="Henrissat B."/>
            <person name="Grigoriev I.V."/>
            <person name="Hibbett D.S."/>
            <person name="Martin F."/>
            <person name="Nordberg H.P."/>
            <person name="Cantor M.N."/>
            <person name="Hua S.X."/>
        </authorList>
    </citation>
    <scope>NUCLEOTIDE SEQUENCE [LARGE SCALE GENOMIC DNA]</scope>
    <source>
        <strain evidence="5 6">Zn</strain>
    </source>
</reference>
<accession>A0A0C3D8T9</accession>
<dbReference type="Pfam" id="PF03736">
    <property type="entry name" value="EPTP"/>
    <property type="match status" value="3"/>
</dbReference>
<dbReference type="InterPro" id="IPR005492">
    <property type="entry name" value="EPTP"/>
</dbReference>
<evidence type="ECO:0000256" key="2">
    <source>
        <dbReference type="ARBA" id="ARBA00022737"/>
    </source>
</evidence>
<keyword evidence="6" id="KW-1185">Reference proteome</keyword>
<organism evidence="5 6">
    <name type="scientific">Oidiodendron maius (strain Zn)</name>
    <dbReference type="NCBI Taxonomy" id="913774"/>
    <lineage>
        <taxon>Eukaryota</taxon>
        <taxon>Fungi</taxon>
        <taxon>Dikarya</taxon>
        <taxon>Ascomycota</taxon>
        <taxon>Pezizomycotina</taxon>
        <taxon>Leotiomycetes</taxon>
        <taxon>Leotiomycetes incertae sedis</taxon>
        <taxon>Myxotrichaceae</taxon>
        <taxon>Oidiodendron</taxon>
    </lineage>
</organism>
<feature type="compositionally biased region" description="Basic and acidic residues" evidence="3">
    <location>
        <begin position="373"/>
        <end position="389"/>
    </location>
</feature>
<dbReference type="EMBL" id="KN832880">
    <property type="protein sequence ID" value="KIM98342.1"/>
    <property type="molecule type" value="Genomic_DNA"/>
</dbReference>
<reference evidence="6" key="2">
    <citation type="submission" date="2015-01" db="EMBL/GenBank/DDBJ databases">
        <title>Evolutionary Origins and Diversification of the Mycorrhizal Mutualists.</title>
        <authorList>
            <consortium name="DOE Joint Genome Institute"/>
            <consortium name="Mycorrhizal Genomics Consortium"/>
            <person name="Kohler A."/>
            <person name="Kuo A."/>
            <person name="Nagy L.G."/>
            <person name="Floudas D."/>
            <person name="Copeland A."/>
            <person name="Barry K.W."/>
            <person name="Cichocki N."/>
            <person name="Veneault-Fourrey C."/>
            <person name="LaButti K."/>
            <person name="Lindquist E.A."/>
            <person name="Lipzen A."/>
            <person name="Lundell T."/>
            <person name="Morin E."/>
            <person name="Murat C."/>
            <person name="Riley R."/>
            <person name="Ohm R."/>
            <person name="Sun H."/>
            <person name="Tunlid A."/>
            <person name="Henrissat B."/>
            <person name="Grigoriev I.V."/>
            <person name="Hibbett D.S."/>
            <person name="Martin F."/>
        </authorList>
    </citation>
    <scope>NUCLEOTIDE SEQUENCE [LARGE SCALE GENOMIC DNA]</scope>
    <source>
        <strain evidence="6">Zn</strain>
    </source>
</reference>
<evidence type="ECO:0000256" key="3">
    <source>
        <dbReference type="SAM" id="MobiDB-lite"/>
    </source>
</evidence>
<evidence type="ECO:0000313" key="6">
    <source>
        <dbReference type="Proteomes" id="UP000054321"/>
    </source>
</evidence>
<evidence type="ECO:0000259" key="4">
    <source>
        <dbReference type="Pfam" id="PF18538"/>
    </source>
</evidence>
<evidence type="ECO:0000313" key="5">
    <source>
        <dbReference type="EMBL" id="KIM98342.1"/>
    </source>
</evidence>
<proteinExistence type="predicted"/>
<dbReference type="GO" id="GO:0007165">
    <property type="term" value="P:signal transduction"/>
    <property type="evidence" value="ECO:0007669"/>
    <property type="project" value="TreeGrafter"/>
</dbReference>
<dbReference type="PROSITE" id="PS50912">
    <property type="entry name" value="EAR"/>
    <property type="match status" value="5"/>
</dbReference>
<dbReference type="InParanoid" id="A0A0C3D8T9"/>
<dbReference type="PANTHER" id="PTHR15261:SF4">
    <property type="entry name" value="THROMBOSPONDIN-TYPE LAMININ G DOMAIN AND EAR REPEAT-CONTAINING PROTEIN"/>
    <property type="match status" value="1"/>
</dbReference>
<dbReference type="Proteomes" id="UP000054321">
    <property type="component" value="Unassembled WGS sequence"/>
</dbReference>
<dbReference type="HOGENOM" id="CLU_010102_0_0_1"/>
<name>A0A0C3D8T9_OIDMZ</name>
<dbReference type="InterPro" id="IPR009039">
    <property type="entry name" value="EAR"/>
</dbReference>
<keyword evidence="2" id="KW-0677">Repeat</keyword>
<dbReference type="PANTHER" id="PTHR15261">
    <property type="entry name" value="THROMBOSPONDIN-TYPE LAMININ G DOMAIN AND EAR REPEAT-CONTAINING"/>
    <property type="match status" value="1"/>
</dbReference>
<protein>
    <recommendedName>
        <fullName evidence="4">DUF5624 domain-containing protein</fullName>
    </recommendedName>
</protein>
<dbReference type="Pfam" id="PF18538">
    <property type="entry name" value="DUF5624"/>
    <property type="match status" value="1"/>
</dbReference>
<sequence>MATSVALELTQQLLTNCARAAAVVLLQACYYVAIPQCSRDVTGGTVGINNGDSDAPLLLYRANQGTSNFEEFQRLNVTGGEGAEFFTIHNRVFLATTSLRSGNYPSYNYNVDSCIFEWSGDEMIQFQCIPTFGAKQWRFFNIEQRHFLGLAQGPGGITGEPAISQINSTIFEWNGDKFMSFQTVPSQMGYNWHYFSLDDRSFLAYADNIELSYILEWNGESFVHFQTLDGTDGRAFHFYEINNKAFLAYARIASDSLVYQWNGKNFQNFQTLVGQGGREFAWIESDESSYLVQVKFITGTPDDPTTALNSTIYLVKEDGLQVATEFPTFGGTDASPFSINGNTYLIVANSLTKDDLFRQDSYVYRFKSNMSDHPEAREKSLERSPEVRKRQSALPGSSGYVTPQFVNLFGVYTSNSYGIGTQLSNDTYLNQTNIPMLVATSTDLLFYPGNGQDPSTITFRLGAGGFLEMASVSHLGPAMASLAQIKLLGKSDWRPHALHLLHSTQAAQRVNNESLWTDYIKVEAFQGREASIAAMIDYSCELTIRLLTALLADETKLTAEYLRDNFVLANSTATANEFNATIPYTHVMIATFFLIGLETAYSLQTWLNQYDIDWSTAMVLITGQIGRPTAGVTLSTNTMAQVFTASLPGLDIQRIYIAPGGPAPVLANTSADYLQTFEPELRGLWSSMNSMAGLGGQMFAGYPPYMVVEDPNPVINSSTVSVSEMPALSGPDDWFSLTDRMRVVLEDVRQLLSGCVVDYAAQQLYEHGFNYSKVVAPGIDGYNYSSAAASLR</sequence>
<feature type="domain" description="DUF5624" evidence="4">
    <location>
        <begin position="464"/>
        <end position="597"/>
    </location>
</feature>